<dbReference type="EMBL" id="QJKJ01010049">
    <property type="protein sequence ID" value="RDX74819.1"/>
    <property type="molecule type" value="Genomic_DNA"/>
</dbReference>
<keyword evidence="2" id="KW-1185">Reference proteome</keyword>
<reference evidence="1" key="1">
    <citation type="submission" date="2018-05" db="EMBL/GenBank/DDBJ databases">
        <title>Draft genome of Mucuna pruriens seed.</title>
        <authorList>
            <person name="Nnadi N.E."/>
            <person name="Vos R."/>
            <person name="Hasami M.H."/>
            <person name="Devisetty U.K."/>
            <person name="Aguiy J.C."/>
        </authorList>
    </citation>
    <scope>NUCLEOTIDE SEQUENCE [LARGE SCALE GENOMIC DNA]</scope>
    <source>
        <strain evidence="1">JCA_2017</strain>
    </source>
</reference>
<sequence>MIAKVLIDNRSLLNIMPKAMLDKLYLPSATLKNNLVVVRAFDGSKREVMGEITLPTCIGPKMLWIHAAGGVPSSLHQKVKFVANGQLISIVGEKELITNTPLPIEYIEGDEEALETSFQD</sequence>
<dbReference type="PANTHER" id="PTHR33240">
    <property type="entry name" value="OS08G0508500 PROTEIN"/>
    <property type="match status" value="1"/>
</dbReference>
<feature type="non-terminal residue" evidence="1">
    <location>
        <position position="1"/>
    </location>
</feature>
<comment type="caution">
    <text evidence="1">The sequence shown here is derived from an EMBL/GenBank/DDBJ whole genome shotgun (WGS) entry which is preliminary data.</text>
</comment>
<dbReference type="PANTHER" id="PTHR33240:SF15">
    <property type="entry name" value="GAG-PRO-LIKE PROTEIN"/>
    <property type="match status" value="1"/>
</dbReference>
<accession>A0A371F946</accession>
<dbReference type="STRING" id="157652.A0A371F946"/>
<organism evidence="1 2">
    <name type="scientific">Mucuna pruriens</name>
    <name type="common">Velvet bean</name>
    <name type="synonym">Dolichos pruriens</name>
    <dbReference type="NCBI Taxonomy" id="157652"/>
    <lineage>
        <taxon>Eukaryota</taxon>
        <taxon>Viridiplantae</taxon>
        <taxon>Streptophyta</taxon>
        <taxon>Embryophyta</taxon>
        <taxon>Tracheophyta</taxon>
        <taxon>Spermatophyta</taxon>
        <taxon>Magnoliopsida</taxon>
        <taxon>eudicotyledons</taxon>
        <taxon>Gunneridae</taxon>
        <taxon>Pentapetalae</taxon>
        <taxon>rosids</taxon>
        <taxon>fabids</taxon>
        <taxon>Fabales</taxon>
        <taxon>Fabaceae</taxon>
        <taxon>Papilionoideae</taxon>
        <taxon>50 kb inversion clade</taxon>
        <taxon>NPAAA clade</taxon>
        <taxon>indigoferoid/millettioid clade</taxon>
        <taxon>Phaseoleae</taxon>
        <taxon>Mucuna</taxon>
    </lineage>
</organism>
<dbReference type="AlphaFoldDB" id="A0A371F946"/>
<evidence type="ECO:0000313" key="1">
    <source>
        <dbReference type="EMBL" id="RDX74819.1"/>
    </source>
</evidence>
<evidence type="ECO:0000313" key="2">
    <source>
        <dbReference type="Proteomes" id="UP000257109"/>
    </source>
</evidence>
<dbReference type="OrthoDB" id="5430981at2759"/>
<protein>
    <submittedName>
        <fullName evidence="1">Uncharacterized protein</fullName>
    </submittedName>
</protein>
<dbReference type="Proteomes" id="UP000257109">
    <property type="component" value="Unassembled WGS sequence"/>
</dbReference>
<gene>
    <name evidence="1" type="ORF">CR513_45378</name>
</gene>
<proteinExistence type="predicted"/>
<name>A0A371F946_MUCPR</name>